<keyword evidence="7" id="KW-0413">Isomerase</keyword>
<comment type="caution">
    <text evidence="9">The sequence shown here is derived from an EMBL/GenBank/DDBJ whole genome shotgun (WGS) entry which is preliminary data.</text>
</comment>
<evidence type="ECO:0000256" key="7">
    <source>
        <dbReference type="ARBA" id="ARBA00023235"/>
    </source>
</evidence>
<dbReference type="NCBIfam" id="TIGR03462">
    <property type="entry name" value="CarR_dom_SF"/>
    <property type="match status" value="1"/>
</dbReference>
<evidence type="ECO:0000256" key="5">
    <source>
        <dbReference type="ARBA" id="ARBA00022989"/>
    </source>
</evidence>
<evidence type="ECO:0000313" key="9">
    <source>
        <dbReference type="EMBL" id="MFC7200805.1"/>
    </source>
</evidence>
<comment type="pathway">
    <text evidence="2">Carotenoid biosynthesis.</text>
</comment>
<organism evidence="9 10">
    <name type="scientific">Halospeciosus flavus</name>
    <dbReference type="NCBI Taxonomy" id="3032283"/>
    <lineage>
        <taxon>Archaea</taxon>
        <taxon>Methanobacteriati</taxon>
        <taxon>Methanobacteriota</taxon>
        <taxon>Stenosarchaea group</taxon>
        <taxon>Halobacteria</taxon>
        <taxon>Halobacteriales</taxon>
        <taxon>Halobacteriaceae</taxon>
        <taxon>Halospeciosus</taxon>
    </lineage>
</organism>
<evidence type="ECO:0000256" key="6">
    <source>
        <dbReference type="ARBA" id="ARBA00023136"/>
    </source>
</evidence>
<evidence type="ECO:0000256" key="2">
    <source>
        <dbReference type="ARBA" id="ARBA00004829"/>
    </source>
</evidence>
<dbReference type="InterPro" id="IPR000537">
    <property type="entry name" value="UbiA_prenyltransferase"/>
</dbReference>
<evidence type="ECO:0000256" key="3">
    <source>
        <dbReference type="ARBA" id="ARBA00022692"/>
    </source>
</evidence>
<comment type="subcellular location">
    <subcellularLocation>
        <location evidence="1">Cell membrane</location>
        <topology evidence="1">Multi-pass membrane protein</topology>
    </subcellularLocation>
</comment>
<evidence type="ECO:0000313" key="10">
    <source>
        <dbReference type="Proteomes" id="UP001596447"/>
    </source>
</evidence>
<feature type="transmembrane region" description="Helical" evidence="8">
    <location>
        <begin position="359"/>
        <end position="377"/>
    </location>
</feature>
<feature type="transmembrane region" description="Helical" evidence="8">
    <location>
        <begin position="21"/>
        <end position="37"/>
    </location>
</feature>
<keyword evidence="6 8" id="KW-0472">Membrane</keyword>
<dbReference type="AlphaFoldDB" id="A0ABD5Z6J8"/>
<dbReference type="Pfam" id="PF01040">
    <property type="entry name" value="UbiA"/>
    <property type="match status" value="1"/>
</dbReference>
<gene>
    <name evidence="9" type="ORF">ACFQJ9_15545</name>
</gene>
<dbReference type="GO" id="GO:0005886">
    <property type="term" value="C:plasma membrane"/>
    <property type="evidence" value="ECO:0007669"/>
    <property type="project" value="UniProtKB-SubCell"/>
</dbReference>
<evidence type="ECO:0000256" key="1">
    <source>
        <dbReference type="ARBA" id="ARBA00004651"/>
    </source>
</evidence>
<keyword evidence="10" id="KW-1185">Reference proteome</keyword>
<feature type="transmembrane region" description="Helical" evidence="8">
    <location>
        <begin position="162"/>
        <end position="182"/>
    </location>
</feature>
<keyword evidence="3 8" id="KW-0812">Transmembrane</keyword>
<feature type="transmembrane region" description="Helical" evidence="8">
    <location>
        <begin position="43"/>
        <end position="64"/>
    </location>
</feature>
<dbReference type="Proteomes" id="UP001596447">
    <property type="component" value="Unassembled WGS sequence"/>
</dbReference>
<reference evidence="9 10" key="1">
    <citation type="journal article" date="2019" name="Int. J. Syst. Evol. Microbiol.">
        <title>The Global Catalogue of Microorganisms (GCM) 10K type strain sequencing project: providing services to taxonomists for standard genome sequencing and annotation.</title>
        <authorList>
            <consortium name="The Broad Institute Genomics Platform"/>
            <consortium name="The Broad Institute Genome Sequencing Center for Infectious Disease"/>
            <person name="Wu L."/>
            <person name="Ma J."/>
        </authorList>
    </citation>
    <scope>NUCLEOTIDE SEQUENCE [LARGE SCALE GENOMIC DNA]</scope>
    <source>
        <strain evidence="9 10">XZGYJ-43</strain>
    </source>
</reference>
<dbReference type="GO" id="GO:0045436">
    <property type="term" value="F:lycopene beta cyclase activity"/>
    <property type="evidence" value="ECO:0007669"/>
    <property type="project" value="UniProtKB-ARBA"/>
</dbReference>
<keyword evidence="5 8" id="KW-1133">Transmembrane helix</keyword>
<dbReference type="CDD" id="cd13956">
    <property type="entry name" value="PT_UbiA"/>
    <property type="match status" value="1"/>
</dbReference>
<name>A0ABD5Z6J8_9EURY</name>
<feature type="transmembrane region" description="Helical" evidence="8">
    <location>
        <begin position="261"/>
        <end position="281"/>
    </location>
</feature>
<sequence>MALARHGRGVRRTAAAFASQVHPVFMLPPVAVSWFGAALAGEFALGVAAVHSLAVFFAVYTAHVRDGYVDFHVRGEDGDHPLTALGCRVALVAATTGFAACLLALFVLAGPLATLLTAPCWVVGYLHAPHLDTNPVTTTLGYPFGIALSLAGGYVAQTGALAGRTVALAAVFLVALSGVKIVDDAQDYDYDRTIDKRTVAVVLGLGRARRVGFGLVVGGLVLVAVLAAVRVFPTGAILAVFAFGAVAAVARRADPELATMLLVRGAYLFLAGLVVAVWYRPLQSPPPVDITVLGPYTYLATELVFGAIALALLVRADALRAAAGTVATLYPVAYLWDWYTLEVGVFAIPMRTGVEVLGIPLEEHLFMVVVPALVVGVHETRRRA</sequence>
<dbReference type="RefSeq" id="WP_279527571.1">
    <property type="nucleotide sequence ID" value="NZ_CP122312.1"/>
</dbReference>
<feature type="transmembrane region" description="Helical" evidence="8">
    <location>
        <begin position="140"/>
        <end position="156"/>
    </location>
</feature>
<dbReference type="InterPro" id="IPR017825">
    <property type="entry name" value="Lycopene_cyclase_dom"/>
</dbReference>
<feature type="transmembrane region" description="Helical" evidence="8">
    <location>
        <begin position="293"/>
        <end position="314"/>
    </location>
</feature>
<evidence type="ECO:0000256" key="4">
    <source>
        <dbReference type="ARBA" id="ARBA00022746"/>
    </source>
</evidence>
<feature type="transmembrane region" description="Helical" evidence="8">
    <location>
        <begin position="235"/>
        <end position="254"/>
    </location>
</feature>
<keyword evidence="4" id="KW-0125">Carotenoid biosynthesis</keyword>
<dbReference type="EMBL" id="JBHTAR010000011">
    <property type="protein sequence ID" value="MFC7200805.1"/>
    <property type="molecule type" value="Genomic_DNA"/>
</dbReference>
<protein>
    <submittedName>
        <fullName evidence="9">Lycopene cyclase domain-containing protein</fullName>
    </submittedName>
</protein>
<evidence type="ECO:0000256" key="8">
    <source>
        <dbReference type="SAM" id="Phobius"/>
    </source>
</evidence>
<dbReference type="GO" id="GO:0016117">
    <property type="term" value="P:carotenoid biosynthetic process"/>
    <property type="evidence" value="ECO:0007669"/>
    <property type="project" value="UniProtKB-KW"/>
</dbReference>
<feature type="transmembrane region" description="Helical" evidence="8">
    <location>
        <begin position="321"/>
        <end position="339"/>
    </location>
</feature>
<proteinExistence type="predicted"/>
<accession>A0ABD5Z6J8</accession>